<dbReference type="InterPro" id="IPR036322">
    <property type="entry name" value="WD40_repeat_dom_sf"/>
</dbReference>
<dbReference type="PANTHER" id="PTHR44675">
    <property type="entry name" value="PAK1 INTERACTING PROTEIN 1"/>
    <property type="match status" value="1"/>
</dbReference>
<dbReference type="SUPFAM" id="SSF50978">
    <property type="entry name" value="WD40 repeat-like"/>
    <property type="match status" value="1"/>
</dbReference>
<sequence>MAKRKAAQAAPAPAADAPKPAPAKKARFSNPPPRPSAPSSTAAPSKSKKAQGKAAKQPAPDAVASTPDAPKRFVVASGSYERLLYGLECTFKPTSSSEKKKDYALTVEPIFSFPAHLSSLRTVAASHLLSPGTGSERKVGGKYLVSAGTDEIIKVWDLRRRKEVGSLEGDTTGTINCMRFVPQRNMLMVASSDSTIALYRVRDFVLLRALKGHKGRVNAIDAHPDGRVALSVGVDRMLRMWDLVAGKSVASLRLSREGDVVRWNTNGSKFAVICNNELTVYGLDMSIHHQMTAKSRFHDVRFCHFPLDASDPNQREYLFVACEDGRTRVFDISNPTPVTVDETTDLNALDLPKLDPVALLVGHSNRVKMIDFLEVALPTSETSSTIVLTTVSSDGFINLYDLADVQVAITATENNQEGGVEVVPIGNFDTDKSRLTCVCAIGLVDRGGDAGKAGGEDGNGSEDEEDDEDDEEDDEDEDGEGESEEEFEGFGDEQEDEDEEEEEEED</sequence>
<evidence type="ECO:0000256" key="4">
    <source>
        <dbReference type="SAM" id="MobiDB-lite"/>
    </source>
</evidence>
<evidence type="ECO:0000256" key="2">
    <source>
        <dbReference type="ARBA" id="ARBA00022737"/>
    </source>
</evidence>
<evidence type="ECO:0000313" key="5">
    <source>
        <dbReference type="EMBL" id="KAG0664033.1"/>
    </source>
</evidence>
<evidence type="ECO:0008006" key="7">
    <source>
        <dbReference type="Google" id="ProtNLM"/>
    </source>
</evidence>
<proteinExistence type="predicted"/>
<dbReference type="InterPro" id="IPR001680">
    <property type="entry name" value="WD40_rpt"/>
</dbReference>
<evidence type="ECO:0000256" key="1">
    <source>
        <dbReference type="ARBA" id="ARBA00022574"/>
    </source>
</evidence>
<keyword evidence="2" id="KW-0677">Repeat</keyword>
<dbReference type="InterPro" id="IPR019775">
    <property type="entry name" value="WD40_repeat_CS"/>
</dbReference>
<evidence type="ECO:0000256" key="3">
    <source>
        <dbReference type="PROSITE-ProRule" id="PRU00221"/>
    </source>
</evidence>
<keyword evidence="1 3" id="KW-0853">WD repeat</keyword>
<dbReference type="Gene3D" id="2.130.10.10">
    <property type="entry name" value="YVTN repeat-like/Quinoprotein amine dehydrogenase"/>
    <property type="match status" value="2"/>
</dbReference>
<feature type="region of interest" description="Disordered" evidence="4">
    <location>
        <begin position="1"/>
        <end position="66"/>
    </location>
</feature>
<feature type="repeat" description="WD" evidence="3">
    <location>
        <begin position="210"/>
        <end position="251"/>
    </location>
</feature>
<dbReference type="Pfam" id="PF00400">
    <property type="entry name" value="WD40"/>
    <property type="match status" value="2"/>
</dbReference>
<dbReference type="Proteomes" id="UP000777482">
    <property type="component" value="Unassembled WGS sequence"/>
</dbReference>
<dbReference type="InterPro" id="IPR015943">
    <property type="entry name" value="WD40/YVTN_repeat-like_dom_sf"/>
</dbReference>
<dbReference type="SMART" id="SM00320">
    <property type="entry name" value="WD40"/>
    <property type="match status" value="5"/>
</dbReference>
<feature type="compositionally biased region" description="Low complexity" evidence="4">
    <location>
        <begin position="7"/>
        <end position="18"/>
    </location>
</feature>
<dbReference type="EMBL" id="PUHQ01000016">
    <property type="protein sequence ID" value="KAG0664033.1"/>
    <property type="molecule type" value="Genomic_DNA"/>
</dbReference>
<protein>
    <recommendedName>
        <fullName evidence="7">WD40 repeat-like protein</fullName>
    </recommendedName>
</protein>
<evidence type="ECO:0000313" key="6">
    <source>
        <dbReference type="Proteomes" id="UP000777482"/>
    </source>
</evidence>
<feature type="repeat" description="WD" evidence="3">
    <location>
        <begin position="141"/>
        <end position="166"/>
    </location>
</feature>
<accession>A0A9P7B7B6</accession>
<gene>
    <name evidence="5" type="ORF">C6P46_001893</name>
</gene>
<comment type="caution">
    <text evidence="5">The sequence shown here is derived from an EMBL/GenBank/DDBJ whole genome shotgun (WGS) entry which is preliminary data.</text>
</comment>
<feature type="compositionally biased region" description="Acidic residues" evidence="4">
    <location>
        <begin position="459"/>
        <end position="506"/>
    </location>
</feature>
<name>A0A9P7B7B6_RHOMI</name>
<dbReference type="PROSITE" id="PS50082">
    <property type="entry name" value="WD_REPEATS_2"/>
    <property type="match status" value="2"/>
</dbReference>
<feature type="region of interest" description="Disordered" evidence="4">
    <location>
        <begin position="448"/>
        <end position="506"/>
    </location>
</feature>
<dbReference type="OrthoDB" id="308449at2759"/>
<dbReference type="AlphaFoldDB" id="A0A9P7B7B6"/>
<organism evidence="5 6">
    <name type="scientific">Rhodotorula mucilaginosa</name>
    <name type="common">Yeast</name>
    <name type="synonym">Rhodotorula rubra</name>
    <dbReference type="NCBI Taxonomy" id="5537"/>
    <lineage>
        <taxon>Eukaryota</taxon>
        <taxon>Fungi</taxon>
        <taxon>Dikarya</taxon>
        <taxon>Basidiomycota</taxon>
        <taxon>Pucciniomycotina</taxon>
        <taxon>Microbotryomycetes</taxon>
        <taxon>Sporidiobolales</taxon>
        <taxon>Sporidiobolaceae</taxon>
        <taxon>Rhodotorula</taxon>
    </lineage>
</organism>
<dbReference type="PROSITE" id="PS00678">
    <property type="entry name" value="WD_REPEATS_1"/>
    <property type="match status" value="2"/>
</dbReference>
<dbReference type="PROSITE" id="PS50294">
    <property type="entry name" value="WD_REPEATS_REGION"/>
    <property type="match status" value="1"/>
</dbReference>
<dbReference type="InterPro" id="IPR051959">
    <property type="entry name" value="PAK1-Kinase_Regulator"/>
</dbReference>
<keyword evidence="6" id="KW-1185">Reference proteome</keyword>
<reference evidence="5 6" key="1">
    <citation type="submission" date="2020-11" db="EMBL/GenBank/DDBJ databases">
        <title>Kefir isolates.</title>
        <authorList>
            <person name="Marcisauskas S."/>
            <person name="Kim Y."/>
            <person name="Blasche S."/>
        </authorList>
    </citation>
    <scope>NUCLEOTIDE SEQUENCE [LARGE SCALE GENOMIC DNA]</scope>
    <source>
        <strain evidence="5 6">KR</strain>
    </source>
</reference>
<dbReference type="PANTHER" id="PTHR44675:SF1">
    <property type="entry name" value="P21-ACTIVATED PROTEIN KINASE-INTERACTING PROTEIN 1"/>
    <property type="match status" value="1"/>
</dbReference>